<evidence type="ECO:0000256" key="1">
    <source>
        <dbReference type="SAM" id="MobiDB-lite"/>
    </source>
</evidence>
<dbReference type="Proteomes" id="UP000198703">
    <property type="component" value="Unassembled WGS sequence"/>
</dbReference>
<keyword evidence="4" id="KW-1185">Reference proteome</keyword>
<dbReference type="AlphaFoldDB" id="A0A1H3YZD3"/>
<evidence type="ECO:0000313" key="4">
    <source>
        <dbReference type="Proteomes" id="UP000198703"/>
    </source>
</evidence>
<evidence type="ECO:0000256" key="2">
    <source>
        <dbReference type="SAM" id="SignalP"/>
    </source>
</evidence>
<proteinExistence type="predicted"/>
<keyword evidence="2" id="KW-0732">Signal</keyword>
<evidence type="ECO:0000313" key="3">
    <source>
        <dbReference type="EMBL" id="SEA16414.1"/>
    </source>
</evidence>
<protein>
    <submittedName>
        <fullName evidence="3">Uncharacterized protein</fullName>
    </submittedName>
</protein>
<dbReference type="RefSeq" id="WP_139283999.1">
    <property type="nucleotide sequence ID" value="NZ_FNQM01000003.1"/>
</dbReference>
<sequence length="150" mass="15688">MGFRKVMSAGALAALLATAASAAGSPAWRPQTREDLSLLLRCGEVLEAEIARASARLAVTVWTRGHQRVWRMSADMALIEAALDAAMDRPTREAARAALAVDAASETSPEALGACGELARRIHGAGGADGAPLPRMPSGGLYSSYEPEMR</sequence>
<reference evidence="3 4" key="1">
    <citation type="submission" date="2016-10" db="EMBL/GenBank/DDBJ databases">
        <authorList>
            <person name="de Groot N.N."/>
        </authorList>
    </citation>
    <scope>NUCLEOTIDE SEQUENCE [LARGE SCALE GENOMIC DNA]</scope>
    <source>
        <strain evidence="3 4">DSM 15345</strain>
    </source>
</reference>
<gene>
    <name evidence="3" type="ORF">SAMN05444370_103299</name>
</gene>
<organism evidence="3 4">
    <name type="scientific">Rubrimonas cliftonensis</name>
    <dbReference type="NCBI Taxonomy" id="89524"/>
    <lineage>
        <taxon>Bacteria</taxon>
        <taxon>Pseudomonadati</taxon>
        <taxon>Pseudomonadota</taxon>
        <taxon>Alphaproteobacteria</taxon>
        <taxon>Rhodobacterales</taxon>
        <taxon>Paracoccaceae</taxon>
        <taxon>Rubrimonas</taxon>
    </lineage>
</organism>
<feature type="signal peptide" evidence="2">
    <location>
        <begin position="1"/>
        <end position="22"/>
    </location>
</feature>
<feature type="chain" id="PRO_5011719679" evidence="2">
    <location>
        <begin position="23"/>
        <end position="150"/>
    </location>
</feature>
<feature type="region of interest" description="Disordered" evidence="1">
    <location>
        <begin position="126"/>
        <end position="150"/>
    </location>
</feature>
<accession>A0A1H3YZD3</accession>
<name>A0A1H3YZD3_9RHOB</name>
<dbReference type="EMBL" id="FNQM01000003">
    <property type="protein sequence ID" value="SEA16414.1"/>
    <property type="molecule type" value="Genomic_DNA"/>
</dbReference>